<dbReference type="Proteomes" id="UP001175271">
    <property type="component" value="Unassembled WGS sequence"/>
</dbReference>
<gene>
    <name evidence="2" type="ORF">QR680_018590</name>
</gene>
<dbReference type="SUPFAM" id="SSF55550">
    <property type="entry name" value="SH2 domain"/>
    <property type="match status" value="1"/>
</dbReference>
<evidence type="ECO:0000256" key="1">
    <source>
        <dbReference type="SAM" id="MobiDB-lite"/>
    </source>
</evidence>
<dbReference type="EMBL" id="JAUCMV010000004">
    <property type="protein sequence ID" value="KAK0406467.1"/>
    <property type="molecule type" value="Genomic_DNA"/>
</dbReference>
<name>A0AA39HKR9_9BILA</name>
<reference evidence="2" key="1">
    <citation type="submission" date="2023-06" db="EMBL/GenBank/DDBJ databases">
        <title>Genomic analysis of the entomopathogenic nematode Steinernema hermaphroditum.</title>
        <authorList>
            <person name="Schwarz E.M."/>
            <person name="Heppert J.K."/>
            <person name="Baniya A."/>
            <person name="Schwartz H.T."/>
            <person name="Tan C.-H."/>
            <person name="Antoshechkin I."/>
            <person name="Sternberg P.W."/>
            <person name="Goodrich-Blair H."/>
            <person name="Dillman A.R."/>
        </authorList>
    </citation>
    <scope>NUCLEOTIDE SEQUENCE</scope>
    <source>
        <strain evidence="2">PS9179</strain>
        <tissue evidence="2">Whole animal</tissue>
    </source>
</reference>
<organism evidence="2 3">
    <name type="scientific">Steinernema hermaphroditum</name>
    <dbReference type="NCBI Taxonomy" id="289476"/>
    <lineage>
        <taxon>Eukaryota</taxon>
        <taxon>Metazoa</taxon>
        <taxon>Ecdysozoa</taxon>
        <taxon>Nematoda</taxon>
        <taxon>Chromadorea</taxon>
        <taxon>Rhabditida</taxon>
        <taxon>Tylenchina</taxon>
        <taxon>Panagrolaimomorpha</taxon>
        <taxon>Strongyloidoidea</taxon>
        <taxon>Steinernematidae</taxon>
        <taxon>Steinernema</taxon>
    </lineage>
</organism>
<sequence length="212" mass="24090">MDSSSGKGLPPESDHRSATSARPETAPNGETPFSEVPVYGNTFRDFSKDSRGEHERLQTEVGHLSDQNRRFFIGSLAREEAEAKIRQCGKMCFLLYSEIDATMPPQLTLIYLSRKSVIHRFPVCTSKSLKRNPEGGALLAIEQFFIFADAFFQSLNDLVDFYSEFIAAGRIDCEREDCDPFEYAFPDFQKVEMHKLKSGRCCEGQHGRRDVR</sequence>
<evidence type="ECO:0000313" key="2">
    <source>
        <dbReference type="EMBL" id="KAK0406467.1"/>
    </source>
</evidence>
<protein>
    <recommendedName>
        <fullName evidence="4">SH2 domain-containing protein</fullName>
    </recommendedName>
</protein>
<accession>A0AA39HKR9</accession>
<feature type="region of interest" description="Disordered" evidence="1">
    <location>
        <begin position="1"/>
        <end position="40"/>
    </location>
</feature>
<keyword evidence="3" id="KW-1185">Reference proteome</keyword>
<dbReference type="InterPro" id="IPR036860">
    <property type="entry name" value="SH2_dom_sf"/>
</dbReference>
<proteinExistence type="predicted"/>
<dbReference type="CDD" id="cd00173">
    <property type="entry name" value="SH2"/>
    <property type="match status" value="1"/>
</dbReference>
<dbReference type="Gene3D" id="3.30.505.10">
    <property type="entry name" value="SH2 domain"/>
    <property type="match status" value="1"/>
</dbReference>
<evidence type="ECO:0000313" key="3">
    <source>
        <dbReference type="Proteomes" id="UP001175271"/>
    </source>
</evidence>
<dbReference type="AlphaFoldDB" id="A0AA39HKR9"/>
<comment type="caution">
    <text evidence="2">The sequence shown here is derived from an EMBL/GenBank/DDBJ whole genome shotgun (WGS) entry which is preliminary data.</text>
</comment>
<evidence type="ECO:0008006" key="4">
    <source>
        <dbReference type="Google" id="ProtNLM"/>
    </source>
</evidence>